<feature type="domain" description="TRNA-binding" evidence="4">
    <location>
        <begin position="15"/>
        <end position="117"/>
    </location>
</feature>
<proteinExistence type="predicted"/>
<keyword evidence="1 3" id="KW-0820">tRNA-binding</keyword>
<dbReference type="InterPro" id="IPR012340">
    <property type="entry name" value="NA-bd_OB-fold"/>
</dbReference>
<sequence length="117" mass="12577">MTNSQQLKPETGADSFFATDIRVGRVLSVEEFPEARKPAYKIKVDFGPAGVLQTSAQVTNYPAEDLKDRLVVGVINLGRKRIAGFTSEFLILGSYDAEGAVHLLSPEPQASPGDIVG</sequence>
<evidence type="ECO:0000313" key="6">
    <source>
        <dbReference type="Proteomes" id="UP000198928"/>
    </source>
</evidence>
<dbReference type="NCBIfam" id="NF007494">
    <property type="entry name" value="PRK10089.1-3"/>
    <property type="match status" value="1"/>
</dbReference>
<dbReference type="Pfam" id="PF01588">
    <property type="entry name" value="tRNA_bind"/>
    <property type="match status" value="1"/>
</dbReference>
<evidence type="ECO:0000256" key="2">
    <source>
        <dbReference type="ARBA" id="ARBA00022884"/>
    </source>
</evidence>
<dbReference type="CDD" id="cd02798">
    <property type="entry name" value="tRNA_bind_CsaA"/>
    <property type="match status" value="1"/>
</dbReference>
<evidence type="ECO:0000256" key="3">
    <source>
        <dbReference type="PROSITE-ProRule" id="PRU00209"/>
    </source>
</evidence>
<keyword evidence="6" id="KW-1185">Reference proteome</keyword>
<dbReference type="GO" id="GO:0000049">
    <property type="term" value="F:tRNA binding"/>
    <property type="evidence" value="ECO:0007669"/>
    <property type="project" value="UniProtKB-UniRule"/>
</dbReference>
<dbReference type="SUPFAM" id="SSF50249">
    <property type="entry name" value="Nucleic acid-binding proteins"/>
    <property type="match status" value="1"/>
</dbReference>
<dbReference type="Proteomes" id="UP000198928">
    <property type="component" value="Unassembled WGS sequence"/>
</dbReference>
<name>A0A1I4M5A7_9ACTN</name>
<evidence type="ECO:0000256" key="1">
    <source>
        <dbReference type="ARBA" id="ARBA00022555"/>
    </source>
</evidence>
<gene>
    <name evidence="5" type="ORF">SAMN05192584_1363</name>
</gene>
<evidence type="ECO:0000313" key="5">
    <source>
        <dbReference type="EMBL" id="SFL98185.1"/>
    </source>
</evidence>
<accession>A0A1I4M5A7</accession>
<dbReference type="RefSeq" id="WP_093852547.1">
    <property type="nucleotide sequence ID" value="NZ_FOSG01000036.1"/>
</dbReference>
<dbReference type="Gene3D" id="2.40.50.140">
    <property type="entry name" value="Nucleic acid-binding proteins"/>
    <property type="match status" value="1"/>
</dbReference>
<dbReference type="AlphaFoldDB" id="A0A1I4M5A7"/>
<dbReference type="InterPro" id="IPR051270">
    <property type="entry name" value="Tyrosine-tRNA_ligase_regulator"/>
</dbReference>
<keyword evidence="2 3" id="KW-0694">RNA-binding</keyword>
<dbReference type="PANTHER" id="PTHR11586:SF37">
    <property type="entry name" value="TRNA-BINDING DOMAIN-CONTAINING PROTEIN"/>
    <property type="match status" value="1"/>
</dbReference>
<dbReference type="EMBL" id="FOSG01000036">
    <property type="protein sequence ID" value="SFL98185.1"/>
    <property type="molecule type" value="Genomic_DNA"/>
</dbReference>
<dbReference type="InterPro" id="IPR002547">
    <property type="entry name" value="tRNA-bd_dom"/>
</dbReference>
<organism evidence="5 6">
    <name type="scientific">Streptomyces pini</name>
    <dbReference type="NCBI Taxonomy" id="1520580"/>
    <lineage>
        <taxon>Bacteria</taxon>
        <taxon>Bacillati</taxon>
        <taxon>Actinomycetota</taxon>
        <taxon>Actinomycetes</taxon>
        <taxon>Kitasatosporales</taxon>
        <taxon>Streptomycetaceae</taxon>
        <taxon>Streptomyces</taxon>
    </lineage>
</organism>
<dbReference type="PANTHER" id="PTHR11586">
    <property type="entry name" value="TRNA-AMINOACYLATION COFACTOR ARC1 FAMILY MEMBER"/>
    <property type="match status" value="1"/>
</dbReference>
<dbReference type="PROSITE" id="PS50886">
    <property type="entry name" value="TRBD"/>
    <property type="match status" value="1"/>
</dbReference>
<dbReference type="OrthoDB" id="9794564at2"/>
<protein>
    <submittedName>
        <fullName evidence="5">tRNA-binding protein</fullName>
    </submittedName>
</protein>
<evidence type="ECO:0000259" key="4">
    <source>
        <dbReference type="PROSITE" id="PS50886"/>
    </source>
</evidence>
<reference evidence="6" key="1">
    <citation type="submission" date="2016-10" db="EMBL/GenBank/DDBJ databases">
        <authorList>
            <person name="Varghese N."/>
            <person name="Submissions S."/>
        </authorList>
    </citation>
    <scope>NUCLEOTIDE SEQUENCE [LARGE SCALE GENOMIC DNA]</scope>
    <source>
        <strain evidence="6">PL19</strain>
    </source>
</reference>